<proteinExistence type="predicted"/>
<gene>
    <name evidence="2" type="ORF">DFR70_11274</name>
</gene>
<organism evidence="2 3">
    <name type="scientific">Nocardia tenerifensis</name>
    <dbReference type="NCBI Taxonomy" id="228006"/>
    <lineage>
        <taxon>Bacteria</taxon>
        <taxon>Bacillati</taxon>
        <taxon>Actinomycetota</taxon>
        <taxon>Actinomycetes</taxon>
        <taxon>Mycobacteriales</taxon>
        <taxon>Nocardiaceae</taxon>
        <taxon>Nocardia</taxon>
    </lineage>
</organism>
<protein>
    <recommendedName>
        <fullName evidence="4">Gluconate 2-dehydrogenase subunit 3-like protein</fullName>
    </recommendedName>
</protein>
<dbReference type="Proteomes" id="UP000247569">
    <property type="component" value="Unassembled WGS sequence"/>
</dbReference>
<sequence length="289" mass="30393">MSDSTIDRRVFLARAAWLAACAGSLSTGAISFPVAGAAPPGPLAAVDAFTLDTLRGVCAMVFPGPDEWSRVQGTPRTGPGVIEAGGGEFMKDLFDNYLAAGDQLTRPLALAFGQALDEIGVPAPLLLGVTPEQGMRIDQALGYAYSDRVLPLSALVALVLNFGALLVAPASAVGPLGSPFARLSLGDKCRVLELIEQPLPELVYLVDRWLPGALHGSGAGFLRFAGGILLEGTAFGVYSEMEMFDPATRTVPGRPPSWEICGYRPHGLVEGHPELIGYYQGRTEVRADA</sequence>
<comment type="caution">
    <text evidence="2">The sequence shown here is derived from an EMBL/GenBank/DDBJ whole genome shotgun (WGS) entry which is preliminary data.</text>
</comment>
<keyword evidence="3" id="KW-1185">Reference proteome</keyword>
<evidence type="ECO:0000313" key="2">
    <source>
        <dbReference type="EMBL" id="PXX59157.1"/>
    </source>
</evidence>
<accession>A0A318JSG6</accession>
<keyword evidence="1" id="KW-0732">Signal</keyword>
<dbReference type="InterPro" id="IPR006311">
    <property type="entry name" value="TAT_signal"/>
</dbReference>
<dbReference type="OrthoDB" id="4167826at2"/>
<dbReference type="AlphaFoldDB" id="A0A318JSG6"/>
<evidence type="ECO:0000313" key="3">
    <source>
        <dbReference type="Proteomes" id="UP000247569"/>
    </source>
</evidence>
<evidence type="ECO:0008006" key="4">
    <source>
        <dbReference type="Google" id="ProtNLM"/>
    </source>
</evidence>
<dbReference type="RefSeq" id="WP_040735971.1">
    <property type="nucleotide sequence ID" value="NZ_QJKF01000012.1"/>
</dbReference>
<dbReference type="EMBL" id="QJKF01000012">
    <property type="protein sequence ID" value="PXX59157.1"/>
    <property type="molecule type" value="Genomic_DNA"/>
</dbReference>
<feature type="chain" id="PRO_5016412496" description="Gluconate 2-dehydrogenase subunit 3-like protein" evidence="1">
    <location>
        <begin position="38"/>
        <end position="289"/>
    </location>
</feature>
<feature type="signal peptide" evidence="1">
    <location>
        <begin position="1"/>
        <end position="37"/>
    </location>
</feature>
<name>A0A318JSG6_9NOCA</name>
<evidence type="ECO:0000256" key="1">
    <source>
        <dbReference type="SAM" id="SignalP"/>
    </source>
</evidence>
<reference evidence="2 3" key="1">
    <citation type="submission" date="2018-05" db="EMBL/GenBank/DDBJ databases">
        <title>Genomic Encyclopedia of Type Strains, Phase IV (KMG-IV): sequencing the most valuable type-strain genomes for metagenomic binning, comparative biology and taxonomic classification.</title>
        <authorList>
            <person name="Goeker M."/>
        </authorList>
    </citation>
    <scope>NUCLEOTIDE SEQUENCE [LARGE SCALE GENOMIC DNA]</scope>
    <source>
        <strain evidence="2 3">DSM 44704</strain>
    </source>
</reference>
<dbReference type="PROSITE" id="PS51318">
    <property type="entry name" value="TAT"/>
    <property type="match status" value="1"/>
</dbReference>